<dbReference type="Gene3D" id="3.40.640.10">
    <property type="entry name" value="Type I PLP-dependent aspartate aminotransferase-like (Major domain)"/>
    <property type="match status" value="1"/>
</dbReference>
<dbReference type="InterPro" id="IPR015424">
    <property type="entry name" value="PyrdxlP-dep_Trfase"/>
</dbReference>
<accession>A0ABW1YSQ0</accession>
<dbReference type="NCBIfam" id="TIGR03947">
    <property type="entry name" value="viomycin_VioD"/>
    <property type="match status" value="1"/>
</dbReference>
<dbReference type="InterPro" id="IPR023965">
    <property type="entry name" value="Capreomycidine_synthase"/>
</dbReference>
<dbReference type="Proteomes" id="UP001596425">
    <property type="component" value="Unassembled WGS sequence"/>
</dbReference>
<keyword evidence="3" id="KW-1185">Reference proteome</keyword>
<dbReference type="InterPro" id="IPR015421">
    <property type="entry name" value="PyrdxlP-dep_Trfase_major"/>
</dbReference>
<sequence>MRKLPKAALEHWMREFYFDTPIDLGSSGVYTYSFRDLRKLAGVSDTDLDNIVFDDSPTRGCLALRQAIADQFGDGDPDRVMTANGSNEVLYHIMSSCLSPGDEVIVLDPCYHALCTVAESLGCNIRRWHLDPSAGFKPRFEDLNALIGRDTKMVVVNFPHNPTGASITAEQQQSLLDIVSAVGAYLVWDAAFNDLIEDGPLPNPALNYEKAISVGTLSKCYGLPGLRLGWCFAPPEVIRRAVELRDYTTLYVSPLVEAIGAKVIVTAPTLAAERRRVALSNRSILDSWLKENADNFKWPETFGGVTCFASLKGIEDTERFCRSLAKEHGVMLVPGLCFGHPDLIRLGFGCTEAELVAGLHRISAHMAEAYL</sequence>
<evidence type="ECO:0000313" key="3">
    <source>
        <dbReference type="Proteomes" id="UP001596425"/>
    </source>
</evidence>
<name>A0ABW1YSQ0_9GAMM</name>
<proteinExistence type="predicted"/>
<feature type="domain" description="Aminotransferase class I/classII large" evidence="1">
    <location>
        <begin position="57"/>
        <end position="362"/>
    </location>
</feature>
<dbReference type="PANTHER" id="PTHR43510">
    <property type="entry name" value="AMINOTRANSFERASE FUNCTION, HYPOTHETICAL (EUROFUNG)"/>
    <property type="match status" value="1"/>
</dbReference>
<comment type="caution">
    <text evidence="2">The sequence shown here is derived from an EMBL/GenBank/DDBJ whole genome shotgun (WGS) entry which is preliminary data.</text>
</comment>
<protein>
    <submittedName>
        <fullName evidence="2">Capreomycidine synthase</fullName>
        <ecNumber evidence="2">4.2.1.145</ecNumber>
    </submittedName>
</protein>
<reference evidence="3" key="1">
    <citation type="journal article" date="2019" name="Int. J. Syst. Evol. Microbiol.">
        <title>The Global Catalogue of Microorganisms (GCM) 10K type strain sequencing project: providing services to taxonomists for standard genome sequencing and annotation.</title>
        <authorList>
            <consortium name="The Broad Institute Genomics Platform"/>
            <consortium name="The Broad Institute Genome Sequencing Center for Infectious Disease"/>
            <person name="Wu L."/>
            <person name="Ma J."/>
        </authorList>
    </citation>
    <scope>NUCLEOTIDE SEQUENCE [LARGE SCALE GENOMIC DNA]</scope>
    <source>
        <strain evidence="3">CGMCC 1.13718</strain>
    </source>
</reference>
<dbReference type="EMBL" id="JBHSVR010000001">
    <property type="protein sequence ID" value="MFC6635749.1"/>
    <property type="molecule type" value="Genomic_DNA"/>
</dbReference>
<organism evidence="2 3">
    <name type="scientific">Microbulbifer taiwanensis</name>
    <dbReference type="NCBI Taxonomy" id="986746"/>
    <lineage>
        <taxon>Bacteria</taxon>
        <taxon>Pseudomonadati</taxon>
        <taxon>Pseudomonadota</taxon>
        <taxon>Gammaproteobacteria</taxon>
        <taxon>Cellvibrionales</taxon>
        <taxon>Microbulbiferaceae</taxon>
        <taxon>Microbulbifer</taxon>
    </lineage>
</organism>
<keyword evidence="2" id="KW-0456">Lyase</keyword>
<evidence type="ECO:0000313" key="2">
    <source>
        <dbReference type="EMBL" id="MFC6635749.1"/>
    </source>
</evidence>
<dbReference type="RefSeq" id="WP_193195024.1">
    <property type="nucleotide sequence ID" value="NZ_JACZFR010000072.1"/>
</dbReference>
<dbReference type="EC" id="4.2.1.145" evidence="2"/>
<dbReference type="InterPro" id="IPR004839">
    <property type="entry name" value="Aminotransferase_I/II_large"/>
</dbReference>
<gene>
    <name evidence="2" type="primary">vioD</name>
    <name evidence="2" type="ORF">ACFQBM_20965</name>
</gene>
<dbReference type="GO" id="GO:0016829">
    <property type="term" value="F:lyase activity"/>
    <property type="evidence" value="ECO:0007669"/>
    <property type="project" value="UniProtKB-KW"/>
</dbReference>
<dbReference type="SUPFAM" id="SSF53383">
    <property type="entry name" value="PLP-dependent transferases"/>
    <property type="match status" value="1"/>
</dbReference>
<dbReference type="PANTHER" id="PTHR43510:SF1">
    <property type="entry name" value="AMINOTRANSFERASE FUNCTION, HYPOTHETICAL (EUROFUNG)"/>
    <property type="match status" value="1"/>
</dbReference>
<evidence type="ECO:0000259" key="1">
    <source>
        <dbReference type="Pfam" id="PF00155"/>
    </source>
</evidence>
<dbReference type="Pfam" id="PF00155">
    <property type="entry name" value="Aminotran_1_2"/>
    <property type="match status" value="1"/>
</dbReference>
<dbReference type="Gene3D" id="3.90.1150.10">
    <property type="entry name" value="Aspartate Aminotransferase, domain 1"/>
    <property type="match status" value="1"/>
</dbReference>
<dbReference type="InterPro" id="IPR015422">
    <property type="entry name" value="PyrdxlP-dep_Trfase_small"/>
</dbReference>
<dbReference type="CDD" id="cd00609">
    <property type="entry name" value="AAT_like"/>
    <property type="match status" value="1"/>
</dbReference>